<gene>
    <name evidence="2" type="ORF">COMA2_240004</name>
</gene>
<dbReference type="EMBL" id="CZPZ01000017">
    <property type="protein sequence ID" value="CUS36506.1"/>
    <property type="molecule type" value="Genomic_DNA"/>
</dbReference>
<accession>A0A0S4LIH2</accession>
<dbReference type="Pfam" id="PF07603">
    <property type="entry name" value="Lcl_C"/>
    <property type="match status" value="1"/>
</dbReference>
<dbReference type="STRING" id="1742973.COMA2_240004"/>
<organism evidence="2 3">
    <name type="scientific">Candidatus Nitrospira nitrificans</name>
    <dbReference type="NCBI Taxonomy" id="1742973"/>
    <lineage>
        <taxon>Bacteria</taxon>
        <taxon>Pseudomonadati</taxon>
        <taxon>Nitrospirota</taxon>
        <taxon>Nitrospiria</taxon>
        <taxon>Nitrospirales</taxon>
        <taxon>Nitrospiraceae</taxon>
        <taxon>Nitrospira</taxon>
    </lineage>
</organism>
<feature type="domain" description="Lcl C-terminal" evidence="1">
    <location>
        <begin position="85"/>
        <end position="194"/>
    </location>
</feature>
<proteinExistence type="predicted"/>
<dbReference type="Proteomes" id="UP000198736">
    <property type="component" value="Unassembled WGS sequence"/>
</dbReference>
<name>A0A0S4LIH2_9BACT</name>
<evidence type="ECO:0000313" key="2">
    <source>
        <dbReference type="EMBL" id="CUS36506.1"/>
    </source>
</evidence>
<protein>
    <recommendedName>
        <fullName evidence="1">Lcl C-terminal domain-containing protein</fullName>
    </recommendedName>
</protein>
<evidence type="ECO:0000313" key="3">
    <source>
        <dbReference type="Proteomes" id="UP000198736"/>
    </source>
</evidence>
<dbReference type="InterPro" id="IPR011460">
    <property type="entry name" value="Lcl_C"/>
</dbReference>
<reference evidence="3" key="1">
    <citation type="submission" date="2015-10" db="EMBL/GenBank/DDBJ databases">
        <authorList>
            <person name="Luecker S."/>
            <person name="Luecker S."/>
        </authorList>
    </citation>
    <scope>NUCLEOTIDE SEQUENCE [LARGE SCALE GENOMIC DNA]</scope>
</reference>
<dbReference type="AlphaFoldDB" id="A0A0S4LIH2"/>
<evidence type="ECO:0000259" key="1">
    <source>
        <dbReference type="Pfam" id="PF07603"/>
    </source>
</evidence>
<keyword evidence="3" id="KW-1185">Reference proteome</keyword>
<dbReference type="OrthoDB" id="9793251at2"/>
<sequence length="202" mass="21508">MSTMRSTWPGALAGLVLIGGGLLLNYGSEVPSTGAQAASANQLTVMVNKLNQIIAPVGDYSTEQFHSTVDTNNSSASRFVIAFPGAVLDKQTGLVWEETPDATPRTWTEATRYCIDKTVGGTIGWRLPSAAELKGVQDALMAPQFVQASVFPHVRSTIYWSASQAPIGGSLVHLVDDRVSGGDTSNTFPTWCVRGGVNTEQY</sequence>